<evidence type="ECO:0000313" key="8">
    <source>
        <dbReference type="Proteomes" id="UP000539953"/>
    </source>
</evidence>
<reference evidence="7 8" key="1">
    <citation type="submission" date="2020-08" db="EMBL/GenBank/DDBJ databases">
        <title>Genomic Encyclopedia of Type Strains, Phase IV (KMG-IV): sequencing the most valuable type-strain genomes for metagenomic binning, comparative biology and taxonomic classification.</title>
        <authorList>
            <person name="Goeker M."/>
        </authorList>
    </citation>
    <scope>NUCLEOTIDE SEQUENCE [LARGE SCALE GENOMIC DNA]</scope>
    <source>
        <strain evidence="7 8">DSM 25799</strain>
    </source>
</reference>
<sequence>MAKKILLISEYVGVGKVALSVSMPVLSHYGYDIYALPTAIMSNTMDYGKFTKMDTTEYMVNTMRVWRELNFSFDAVCIGYVSNEDQLRLILQFCRSSKARILYDPIMAKLGKLYNGISRETISIMTRLSSVADIVIPNYTEACYMTFTPYSENATKEDMAGILNQLRQSGCRTVVATSVPYENGWANVVYNGNDNEITAVPYTKIPVNIPGVGDIFTAVFLAHVLEDGKIIDGVRAATEITYELIAENRDNLDLNKGIRIESCMHLLK</sequence>
<dbReference type="GO" id="GO:0005524">
    <property type="term" value="F:ATP binding"/>
    <property type="evidence" value="ECO:0007669"/>
    <property type="project" value="UniProtKB-KW"/>
</dbReference>
<name>A0A7W8FVI6_9FIRM</name>
<gene>
    <name evidence="7" type="ORF">HNQ47_001693</name>
</gene>
<dbReference type="Pfam" id="PF08543">
    <property type="entry name" value="Phos_pyr_kin"/>
    <property type="match status" value="1"/>
</dbReference>
<dbReference type="PANTHER" id="PTHR10534">
    <property type="entry name" value="PYRIDOXAL KINASE"/>
    <property type="match status" value="1"/>
</dbReference>
<dbReference type="SUPFAM" id="SSF53613">
    <property type="entry name" value="Ribokinase-like"/>
    <property type="match status" value="1"/>
</dbReference>
<dbReference type="Proteomes" id="UP000539953">
    <property type="component" value="Unassembled WGS sequence"/>
</dbReference>
<dbReference type="InterPro" id="IPR029056">
    <property type="entry name" value="Ribokinase-like"/>
</dbReference>
<organism evidence="7 8">
    <name type="scientific">Catenisphaera adipataccumulans</name>
    <dbReference type="NCBI Taxonomy" id="700500"/>
    <lineage>
        <taxon>Bacteria</taxon>
        <taxon>Bacillati</taxon>
        <taxon>Bacillota</taxon>
        <taxon>Erysipelotrichia</taxon>
        <taxon>Erysipelotrichales</taxon>
        <taxon>Erysipelotrichaceae</taxon>
        <taxon>Catenisphaera</taxon>
    </lineage>
</organism>
<evidence type="ECO:0000256" key="4">
    <source>
        <dbReference type="ARBA" id="ARBA00022777"/>
    </source>
</evidence>
<keyword evidence="3" id="KW-0547">Nucleotide-binding</keyword>
<dbReference type="AlphaFoldDB" id="A0A7W8FVI6"/>
<evidence type="ECO:0000256" key="5">
    <source>
        <dbReference type="ARBA" id="ARBA00022840"/>
    </source>
</evidence>
<proteinExistence type="predicted"/>
<dbReference type="PANTHER" id="PTHR10534:SF2">
    <property type="entry name" value="PYRIDOXAL KINASE"/>
    <property type="match status" value="1"/>
</dbReference>
<accession>A0A7W8FVI6</accession>
<dbReference type="GO" id="GO:0005829">
    <property type="term" value="C:cytosol"/>
    <property type="evidence" value="ECO:0007669"/>
    <property type="project" value="TreeGrafter"/>
</dbReference>
<dbReference type="GO" id="GO:0009443">
    <property type="term" value="P:pyridoxal 5'-phosphate salvage"/>
    <property type="evidence" value="ECO:0007669"/>
    <property type="project" value="InterPro"/>
</dbReference>
<dbReference type="InterPro" id="IPR004625">
    <property type="entry name" value="PyrdxlKinase"/>
</dbReference>
<keyword evidence="2 7" id="KW-0808">Transferase</keyword>
<evidence type="ECO:0000256" key="2">
    <source>
        <dbReference type="ARBA" id="ARBA00022679"/>
    </source>
</evidence>
<evidence type="ECO:0000313" key="7">
    <source>
        <dbReference type="EMBL" id="MBB5183654.1"/>
    </source>
</evidence>
<feature type="domain" description="Pyridoxamine kinase/Phosphomethylpyrimidine kinase" evidence="6">
    <location>
        <begin position="42"/>
        <end position="257"/>
    </location>
</feature>
<dbReference type="InterPro" id="IPR013749">
    <property type="entry name" value="PM/HMP-P_kinase-1"/>
</dbReference>
<dbReference type="GO" id="GO:0008478">
    <property type="term" value="F:pyridoxal kinase activity"/>
    <property type="evidence" value="ECO:0007669"/>
    <property type="project" value="UniProtKB-EC"/>
</dbReference>
<keyword evidence="8" id="KW-1185">Reference proteome</keyword>
<evidence type="ECO:0000259" key="6">
    <source>
        <dbReference type="Pfam" id="PF08543"/>
    </source>
</evidence>
<keyword evidence="5" id="KW-0067">ATP-binding</keyword>
<dbReference type="Gene3D" id="3.40.1190.20">
    <property type="match status" value="1"/>
</dbReference>
<dbReference type="EMBL" id="JACHHK010000007">
    <property type="protein sequence ID" value="MBB5183654.1"/>
    <property type="molecule type" value="Genomic_DNA"/>
</dbReference>
<evidence type="ECO:0000256" key="1">
    <source>
        <dbReference type="ARBA" id="ARBA00012104"/>
    </source>
</evidence>
<comment type="caution">
    <text evidence="7">The sequence shown here is derived from an EMBL/GenBank/DDBJ whole genome shotgun (WGS) entry which is preliminary data.</text>
</comment>
<evidence type="ECO:0000256" key="3">
    <source>
        <dbReference type="ARBA" id="ARBA00022741"/>
    </source>
</evidence>
<protein>
    <recommendedName>
        <fullName evidence="1">pyridoxal kinase</fullName>
        <ecNumber evidence="1">2.7.1.35</ecNumber>
    </recommendedName>
</protein>
<dbReference type="EC" id="2.7.1.35" evidence="1"/>
<dbReference type="RefSeq" id="WP_183328952.1">
    <property type="nucleotide sequence ID" value="NZ_JACHHK010000007.1"/>
</dbReference>
<keyword evidence="4 7" id="KW-0418">Kinase</keyword>